<evidence type="ECO:0000259" key="2">
    <source>
        <dbReference type="Pfam" id="PF00496"/>
    </source>
</evidence>
<dbReference type="Gene3D" id="3.40.190.10">
    <property type="entry name" value="Periplasmic binding protein-like II"/>
    <property type="match status" value="1"/>
</dbReference>
<dbReference type="GO" id="GO:0015833">
    <property type="term" value="P:peptide transport"/>
    <property type="evidence" value="ECO:0007669"/>
    <property type="project" value="TreeGrafter"/>
</dbReference>
<gene>
    <name evidence="3" type="ORF">FB558_6293</name>
</gene>
<dbReference type="PANTHER" id="PTHR30290">
    <property type="entry name" value="PERIPLASMIC BINDING COMPONENT OF ABC TRANSPORTER"/>
    <property type="match status" value="1"/>
</dbReference>
<dbReference type="OrthoDB" id="9046151at2"/>
<dbReference type="Gene3D" id="3.10.105.10">
    <property type="entry name" value="Dipeptide-binding Protein, Domain 3"/>
    <property type="match status" value="1"/>
</dbReference>
<organism evidence="3 4">
    <name type="scientific">Pseudonocardia kunmingensis</name>
    <dbReference type="NCBI Taxonomy" id="630975"/>
    <lineage>
        <taxon>Bacteria</taxon>
        <taxon>Bacillati</taxon>
        <taxon>Actinomycetota</taxon>
        <taxon>Actinomycetes</taxon>
        <taxon>Pseudonocardiales</taxon>
        <taxon>Pseudonocardiaceae</taxon>
        <taxon>Pseudonocardia</taxon>
    </lineage>
</organism>
<name>A0A543D9V3_9PSEU</name>
<dbReference type="InterPro" id="IPR039424">
    <property type="entry name" value="SBP_5"/>
</dbReference>
<evidence type="ECO:0000313" key="4">
    <source>
        <dbReference type="Proteomes" id="UP000315677"/>
    </source>
</evidence>
<keyword evidence="1" id="KW-0732">Signal</keyword>
<feature type="domain" description="Solute-binding protein family 5" evidence="2">
    <location>
        <begin position="76"/>
        <end position="386"/>
    </location>
</feature>
<protein>
    <submittedName>
        <fullName evidence="3">Peptide/nickel transport system substrate-binding protein</fullName>
    </submittedName>
</protein>
<dbReference type="Gene3D" id="3.90.76.10">
    <property type="entry name" value="Dipeptide-binding Protein, Domain 1"/>
    <property type="match status" value="1"/>
</dbReference>
<dbReference type="InterPro" id="IPR000914">
    <property type="entry name" value="SBP_5_dom"/>
</dbReference>
<dbReference type="GO" id="GO:0043190">
    <property type="term" value="C:ATP-binding cassette (ABC) transporter complex"/>
    <property type="evidence" value="ECO:0007669"/>
    <property type="project" value="InterPro"/>
</dbReference>
<keyword evidence="4" id="KW-1185">Reference proteome</keyword>
<comment type="caution">
    <text evidence="3">The sequence shown here is derived from an EMBL/GenBank/DDBJ whole genome shotgun (WGS) entry which is preliminary data.</text>
</comment>
<proteinExistence type="predicted"/>
<dbReference type="EMBL" id="VFPA01000004">
    <property type="protein sequence ID" value="TQM06058.1"/>
    <property type="molecule type" value="Genomic_DNA"/>
</dbReference>
<dbReference type="InterPro" id="IPR030678">
    <property type="entry name" value="Peptide/Ni-bd"/>
</dbReference>
<dbReference type="GO" id="GO:0042597">
    <property type="term" value="C:periplasmic space"/>
    <property type="evidence" value="ECO:0007669"/>
    <property type="project" value="UniProtKB-ARBA"/>
</dbReference>
<dbReference type="RefSeq" id="WP_142059661.1">
    <property type="nucleotide sequence ID" value="NZ_VFPA01000004.1"/>
</dbReference>
<reference evidence="3 4" key="1">
    <citation type="submission" date="2019-06" db="EMBL/GenBank/DDBJ databases">
        <title>Sequencing the genomes of 1000 actinobacteria strains.</title>
        <authorList>
            <person name="Klenk H.-P."/>
        </authorList>
    </citation>
    <scope>NUCLEOTIDE SEQUENCE [LARGE SCALE GENOMIC DNA]</scope>
    <source>
        <strain evidence="3 4">DSM 45301</strain>
    </source>
</reference>
<dbReference type="PIRSF" id="PIRSF002741">
    <property type="entry name" value="MppA"/>
    <property type="match status" value="1"/>
</dbReference>
<feature type="chain" id="PRO_5021924290" evidence="1">
    <location>
        <begin position="21"/>
        <end position="498"/>
    </location>
</feature>
<accession>A0A543D9V3</accession>
<dbReference type="PROSITE" id="PS51257">
    <property type="entry name" value="PROKAR_LIPOPROTEIN"/>
    <property type="match status" value="1"/>
</dbReference>
<dbReference type="PANTHER" id="PTHR30290:SF65">
    <property type="entry name" value="MONOACYL PHOSPHATIDYLINOSITOL TETRAMANNOSIDE-BINDING PROTEIN LPQW-RELATED"/>
    <property type="match status" value="1"/>
</dbReference>
<dbReference type="AlphaFoldDB" id="A0A543D9V3"/>
<evidence type="ECO:0000313" key="3">
    <source>
        <dbReference type="EMBL" id="TQM06058.1"/>
    </source>
</evidence>
<dbReference type="GO" id="GO:1904680">
    <property type="term" value="F:peptide transmembrane transporter activity"/>
    <property type="evidence" value="ECO:0007669"/>
    <property type="project" value="TreeGrafter"/>
</dbReference>
<dbReference type="Proteomes" id="UP000315677">
    <property type="component" value="Unassembled WGS sequence"/>
</dbReference>
<dbReference type="Pfam" id="PF00496">
    <property type="entry name" value="SBP_bac_5"/>
    <property type="match status" value="1"/>
</dbReference>
<feature type="signal peptide" evidence="1">
    <location>
        <begin position="1"/>
        <end position="20"/>
    </location>
</feature>
<evidence type="ECO:0000256" key="1">
    <source>
        <dbReference type="SAM" id="SignalP"/>
    </source>
</evidence>
<dbReference type="SUPFAM" id="SSF53850">
    <property type="entry name" value="Periplasmic binding protein-like II"/>
    <property type="match status" value="1"/>
</dbReference>
<sequence>MLRAAVVAAVAALVLSGCSATPGGGGGDGSEAALLRVVMLGSENETLDYGSAQSYFPWTVIGNACDSLVVTRDGAIVDSLAETIVPNADATEWIVTIRDGVTFHNGTALTAEDVVASIRYFAASPGFGTYYSVVDLDGLTAVDARTVRVPLTAPRADFVDTVLGSASVVFEAGEGTAEMPSCSGPFRLESFDQDTGAVLLRHEGYWGERALLERLEIRRVADPAARVNALVSGEADYAFDIPSTGAATVGGVEGLQVMTGGVANSGAMYFVLNTRVAPFDDPAVRRALTQVVNREQLVSVVLGEYGQLGNDLFGKGLEGYDGSIAQRTQDLDAARATLAAAGVTALDATVAELTPGLRDATELLGQQLAEVGVQLTIDEIDPSSFFTDLDRLYSSQIISMYGLNRPVVVTLPQLFGAENPYAFSGWNPPQFTTLVEQMQQTVDDSARQAVLDQIQQLQWEQGGYLVWGYREQISAARAGLAGVRANVGYPVFAQAGFR</sequence>